<organism evidence="4">
    <name type="scientific">Enterobius vermicularis</name>
    <name type="common">Human pinworm</name>
    <dbReference type="NCBI Taxonomy" id="51028"/>
    <lineage>
        <taxon>Eukaryota</taxon>
        <taxon>Metazoa</taxon>
        <taxon>Ecdysozoa</taxon>
        <taxon>Nematoda</taxon>
        <taxon>Chromadorea</taxon>
        <taxon>Rhabditida</taxon>
        <taxon>Spirurina</taxon>
        <taxon>Oxyuridomorpha</taxon>
        <taxon>Oxyuroidea</taxon>
        <taxon>Oxyuridae</taxon>
        <taxon>Enterobius</taxon>
    </lineage>
</organism>
<keyword evidence="3" id="KW-1185">Reference proteome</keyword>
<name>A0A0N4VR84_ENTVE</name>
<accession>A0A0N4VR84</accession>
<dbReference type="Proteomes" id="UP000274131">
    <property type="component" value="Unassembled WGS sequence"/>
</dbReference>
<dbReference type="AlphaFoldDB" id="A0A0N4VR84"/>
<evidence type="ECO:0000313" key="3">
    <source>
        <dbReference type="Proteomes" id="UP000274131"/>
    </source>
</evidence>
<dbReference type="WBParaSite" id="EVEC_0001354901-mRNA-1">
    <property type="protein sequence ID" value="EVEC_0001354901-mRNA-1"/>
    <property type="gene ID" value="EVEC_0001354901"/>
</dbReference>
<reference evidence="2 3" key="2">
    <citation type="submission" date="2018-10" db="EMBL/GenBank/DDBJ databases">
        <authorList>
            <consortium name="Pathogen Informatics"/>
        </authorList>
    </citation>
    <scope>NUCLEOTIDE SEQUENCE [LARGE SCALE GENOMIC DNA]</scope>
</reference>
<feature type="compositionally biased region" description="Basic and acidic residues" evidence="1">
    <location>
        <begin position="11"/>
        <end position="28"/>
    </location>
</feature>
<dbReference type="OrthoDB" id="5854163at2759"/>
<gene>
    <name evidence="2" type="ORF">EVEC_LOCUS12680</name>
</gene>
<protein>
    <submittedName>
        <fullName evidence="4">Syndecan</fullName>
    </submittedName>
</protein>
<proteinExistence type="predicted"/>
<dbReference type="EMBL" id="UXUI01015945">
    <property type="protein sequence ID" value="VDD97929.1"/>
    <property type="molecule type" value="Genomic_DNA"/>
</dbReference>
<feature type="compositionally biased region" description="Polar residues" evidence="1">
    <location>
        <begin position="52"/>
        <end position="61"/>
    </location>
</feature>
<feature type="region of interest" description="Disordered" evidence="1">
    <location>
        <begin position="1"/>
        <end position="61"/>
    </location>
</feature>
<reference evidence="4" key="1">
    <citation type="submission" date="2017-02" db="UniProtKB">
        <authorList>
            <consortium name="WormBaseParasite"/>
        </authorList>
    </citation>
    <scope>IDENTIFICATION</scope>
</reference>
<evidence type="ECO:0000313" key="4">
    <source>
        <dbReference type="WBParaSite" id="EVEC_0001354901-mRNA-1"/>
    </source>
</evidence>
<evidence type="ECO:0000256" key="1">
    <source>
        <dbReference type="SAM" id="MobiDB-lite"/>
    </source>
</evidence>
<sequence length="205" mass="22423">MHSIDEAGVSEVKESSSEEKKERFREHLTSNTHLTVDEDELNGSSYPAYETITDTDSHGSSQNYQAVEQAEYDRLIQGLKNADSDLEFLSEPTDLTSRPTEPATAELVQETTTISTTTAATTTVPTSVETVATVAPTNAKPVVTPAKQPIAPFNTEYSINKNTGIGRRNDFALQTYEFRNLLSSTNGIDDILKAIKHGTIGFYEG</sequence>
<evidence type="ECO:0000313" key="2">
    <source>
        <dbReference type="EMBL" id="VDD97929.1"/>
    </source>
</evidence>